<gene>
    <name evidence="2" type="ORF">NP596_17095</name>
</gene>
<evidence type="ECO:0000313" key="2">
    <source>
        <dbReference type="EMBL" id="MCQ8130177.1"/>
    </source>
</evidence>
<evidence type="ECO:0000313" key="3">
    <source>
        <dbReference type="Proteomes" id="UP001524586"/>
    </source>
</evidence>
<name>A0ABT1U8K6_9GAMM</name>
<dbReference type="Proteomes" id="UP001524586">
    <property type="component" value="Unassembled WGS sequence"/>
</dbReference>
<organism evidence="2 3">
    <name type="scientific">Methylomonas rivi</name>
    <dbReference type="NCBI Taxonomy" id="2952226"/>
    <lineage>
        <taxon>Bacteria</taxon>
        <taxon>Pseudomonadati</taxon>
        <taxon>Pseudomonadota</taxon>
        <taxon>Gammaproteobacteria</taxon>
        <taxon>Methylococcales</taxon>
        <taxon>Methylococcaceae</taxon>
        <taxon>Methylomonas</taxon>
    </lineage>
</organism>
<reference evidence="2 3" key="1">
    <citation type="submission" date="2022-07" db="EMBL/GenBank/DDBJ databases">
        <title>Methylomonas rivi sp. nov., Methylomonas rosea sp. nov., Methylomonas aureus sp. nov. and Methylomonas subterranea sp. nov., four novel methanotrophs isolated from a freshwater creek and the deep terrestrial subsurface.</title>
        <authorList>
            <person name="Abin C."/>
            <person name="Sankaranarayanan K."/>
            <person name="Garner C."/>
            <person name="Sindelar R."/>
            <person name="Kotary K."/>
            <person name="Garner R."/>
            <person name="Barclay S."/>
            <person name="Lawson P."/>
            <person name="Krumholz L."/>
        </authorList>
    </citation>
    <scope>NUCLEOTIDE SEQUENCE [LARGE SCALE GENOMIC DNA]</scope>
    <source>
        <strain evidence="2 3">WSC-6</strain>
    </source>
</reference>
<feature type="transmembrane region" description="Helical" evidence="1">
    <location>
        <begin position="65"/>
        <end position="83"/>
    </location>
</feature>
<evidence type="ECO:0000256" key="1">
    <source>
        <dbReference type="SAM" id="Phobius"/>
    </source>
</evidence>
<proteinExistence type="predicted"/>
<feature type="transmembrane region" description="Helical" evidence="1">
    <location>
        <begin position="12"/>
        <end position="33"/>
    </location>
</feature>
<protein>
    <submittedName>
        <fullName evidence="2">Uncharacterized protein</fullName>
    </submittedName>
</protein>
<sequence length="88" mass="10093">MAAINAFVRRYIRSFEMIGVLMRIFSFSLVSWLGPESPFLFIWSVNTADAIVLSWCSILKQDHAYTLLNVFWVMVGIVGVLRAENLIH</sequence>
<dbReference type="EMBL" id="JANIBK010000132">
    <property type="protein sequence ID" value="MCQ8130177.1"/>
    <property type="molecule type" value="Genomic_DNA"/>
</dbReference>
<dbReference type="RefSeq" id="WP_256616601.1">
    <property type="nucleotide sequence ID" value="NZ_JANIBK010000132.1"/>
</dbReference>
<comment type="caution">
    <text evidence="2">The sequence shown here is derived from an EMBL/GenBank/DDBJ whole genome shotgun (WGS) entry which is preliminary data.</text>
</comment>
<keyword evidence="1" id="KW-0472">Membrane</keyword>
<keyword evidence="1" id="KW-1133">Transmembrane helix</keyword>
<keyword evidence="1" id="KW-0812">Transmembrane</keyword>
<keyword evidence="3" id="KW-1185">Reference proteome</keyword>
<accession>A0ABT1U8K6</accession>